<dbReference type="HAMAP" id="MF_01813">
    <property type="entry name" value="MenG_UbiE_methyltr"/>
    <property type="match status" value="1"/>
</dbReference>
<sequence length="265" mass="29988">MKSSNSTIPEETTLPPAGSSPSTHFGFLTVPEDEKVNWVRRHFNTVAYKYDFMNTLLSFGTHYIWKRIAIRMMGLQEGDRVIDVCGGTADLALMAAPFIGSSGRVMLYDINWAMMKTGIPKAAATPYADNIMYIQGDAEKIAFADESFDAAMVGFGIRNLTHMEKGFREMYRVLKPGGKFMCLEFSEPVTPWFRSLYDFYSFYIMPGVGKILGGSRHAYTYLPESIRMFPGPEKLKYILEEIGFKKVTYRRLTNGIAVVHVGRKQ</sequence>
<dbReference type="RefSeq" id="WP_281796746.1">
    <property type="nucleotide sequence ID" value="NZ_BSDR01000001.1"/>
</dbReference>
<dbReference type="PROSITE" id="PS51608">
    <property type="entry name" value="SAM_MT_UBIE"/>
    <property type="match status" value="1"/>
</dbReference>
<accession>A0A9W6L9B6</accession>
<evidence type="ECO:0000256" key="4">
    <source>
        <dbReference type="ARBA" id="ARBA00022691"/>
    </source>
</evidence>
<dbReference type="CDD" id="cd02440">
    <property type="entry name" value="AdoMet_MTases"/>
    <property type="match status" value="1"/>
</dbReference>
<dbReference type="GO" id="GO:0032259">
    <property type="term" value="P:methylation"/>
    <property type="evidence" value="ECO:0007669"/>
    <property type="project" value="UniProtKB-KW"/>
</dbReference>
<comment type="pathway">
    <text evidence="5">Quinol/quinone metabolism; menaquinone biosynthesis; menaquinol from 1,4-dihydroxy-2-naphthoate: step 2/2.</text>
</comment>
<dbReference type="GO" id="GO:0043770">
    <property type="term" value="F:demethylmenaquinone methyltransferase activity"/>
    <property type="evidence" value="ECO:0007669"/>
    <property type="project" value="UniProtKB-UniRule"/>
</dbReference>
<gene>
    <name evidence="7" type="primary">ubiE</name>
    <name evidence="5" type="synonym">menG</name>
    <name evidence="7" type="ORF">DAMNIGENAA_38050</name>
</gene>
<dbReference type="Gene3D" id="3.40.50.150">
    <property type="entry name" value="Vaccinia Virus protein VP39"/>
    <property type="match status" value="1"/>
</dbReference>
<evidence type="ECO:0000256" key="5">
    <source>
        <dbReference type="HAMAP-Rule" id="MF_01813"/>
    </source>
</evidence>
<keyword evidence="1 5" id="KW-0474">Menaquinone biosynthesis</keyword>
<dbReference type="PANTHER" id="PTHR43591">
    <property type="entry name" value="METHYLTRANSFERASE"/>
    <property type="match status" value="1"/>
</dbReference>
<comment type="similarity">
    <text evidence="5">Belongs to the class I-like SAM-binding methyltransferase superfamily. MenG/UbiE family.</text>
</comment>
<evidence type="ECO:0000256" key="1">
    <source>
        <dbReference type="ARBA" id="ARBA00022428"/>
    </source>
</evidence>
<dbReference type="EMBL" id="BSDR01000001">
    <property type="protein sequence ID" value="GLI36372.1"/>
    <property type="molecule type" value="Genomic_DNA"/>
</dbReference>
<keyword evidence="3 5" id="KW-0808">Transferase</keyword>
<dbReference type="PROSITE" id="PS01184">
    <property type="entry name" value="UBIE_2"/>
    <property type="match status" value="1"/>
</dbReference>
<reference evidence="7" key="1">
    <citation type="submission" date="2022-12" db="EMBL/GenBank/DDBJ databases">
        <title>Reference genome sequencing for broad-spectrum identification of bacterial and archaeal isolates by mass spectrometry.</title>
        <authorList>
            <person name="Sekiguchi Y."/>
            <person name="Tourlousse D.M."/>
        </authorList>
    </citation>
    <scope>NUCLEOTIDE SEQUENCE</scope>
    <source>
        <strain evidence="7">ASRB1</strain>
    </source>
</reference>
<comment type="function">
    <text evidence="5">Methyltransferase required for the conversion of demethylmenaquinol (DMKH2) to menaquinol (MKH2).</text>
</comment>
<dbReference type="EC" id="2.1.1.163" evidence="5"/>
<dbReference type="InterPro" id="IPR023576">
    <property type="entry name" value="UbiE/COQ5_MeTrFase_CS"/>
</dbReference>
<evidence type="ECO:0000313" key="8">
    <source>
        <dbReference type="Proteomes" id="UP001144372"/>
    </source>
</evidence>
<dbReference type="AlphaFoldDB" id="A0A9W6L9B6"/>
<comment type="caution">
    <text evidence="5">Lacks conserved residue(s) required for the propagation of feature annotation.</text>
</comment>
<dbReference type="GO" id="GO:0009234">
    <property type="term" value="P:menaquinone biosynthetic process"/>
    <property type="evidence" value="ECO:0007669"/>
    <property type="project" value="UniProtKB-UniRule"/>
</dbReference>
<proteinExistence type="inferred from homology"/>
<dbReference type="PANTHER" id="PTHR43591:SF24">
    <property type="entry name" value="2-METHOXY-6-POLYPRENYL-1,4-BENZOQUINOL METHYLASE, MITOCHONDRIAL"/>
    <property type="match status" value="1"/>
</dbReference>
<feature type="compositionally biased region" description="Polar residues" evidence="6">
    <location>
        <begin position="1"/>
        <end position="10"/>
    </location>
</feature>
<dbReference type="SUPFAM" id="SSF53335">
    <property type="entry name" value="S-adenosyl-L-methionine-dependent methyltransferases"/>
    <property type="match status" value="1"/>
</dbReference>
<dbReference type="Proteomes" id="UP001144372">
    <property type="component" value="Unassembled WGS sequence"/>
</dbReference>
<keyword evidence="4 5" id="KW-0949">S-adenosyl-L-methionine</keyword>
<keyword evidence="8" id="KW-1185">Reference proteome</keyword>
<evidence type="ECO:0000256" key="6">
    <source>
        <dbReference type="SAM" id="MobiDB-lite"/>
    </source>
</evidence>
<feature type="binding site" evidence="5">
    <location>
        <position position="109"/>
    </location>
    <ligand>
        <name>S-adenosyl-L-methionine</name>
        <dbReference type="ChEBI" id="CHEBI:59789"/>
    </ligand>
</feature>
<protein>
    <recommendedName>
        <fullName evidence="5">Demethylmenaquinone methyltransferase</fullName>
        <ecNumber evidence="5">2.1.1.163</ecNumber>
    </recommendedName>
</protein>
<dbReference type="Pfam" id="PF01209">
    <property type="entry name" value="Ubie_methyltran"/>
    <property type="match status" value="1"/>
</dbReference>
<dbReference type="GO" id="GO:0008425">
    <property type="term" value="F:2-methoxy-6-polyprenyl-1,4-benzoquinol methyltransferase activity"/>
    <property type="evidence" value="ECO:0007669"/>
    <property type="project" value="TreeGrafter"/>
</dbReference>
<comment type="caution">
    <text evidence="7">The sequence shown here is derived from an EMBL/GenBank/DDBJ whole genome shotgun (WGS) entry which is preliminary data.</text>
</comment>
<evidence type="ECO:0000313" key="7">
    <source>
        <dbReference type="EMBL" id="GLI36372.1"/>
    </source>
</evidence>
<organism evidence="7 8">
    <name type="scientific">Desulforhabdus amnigena</name>
    <dbReference type="NCBI Taxonomy" id="40218"/>
    <lineage>
        <taxon>Bacteria</taxon>
        <taxon>Pseudomonadati</taxon>
        <taxon>Thermodesulfobacteriota</taxon>
        <taxon>Syntrophobacteria</taxon>
        <taxon>Syntrophobacterales</taxon>
        <taxon>Syntrophobacteraceae</taxon>
        <taxon>Desulforhabdus</taxon>
    </lineage>
</organism>
<dbReference type="InterPro" id="IPR004033">
    <property type="entry name" value="UbiE/COQ5_MeTrFase"/>
</dbReference>
<dbReference type="PROSITE" id="PS01183">
    <property type="entry name" value="UBIE_1"/>
    <property type="match status" value="1"/>
</dbReference>
<dbReference type="InterPro" id="IPR029063">
    <property type="entry name" value="SAM-dependent_MTases_sf"/>
</dbReference>
<keyword evidence="2 5" id="KW-0489">Methyltransferase</keyword>
<comment type="catalytic activity">
    <reaction evidence="5">
        <text>a 2-demethylmenaquinol + S-adenosyl-L-methionine = a menaquinol + S-adenosyl-L-homocysteine + H(+)</text>
        <dbReference type="Rhea" id="RHEA:42640"/>
        <dbReference type="Rhea" id="RHEA-COMP:9539"/>
        <dbReference type="Rhea" id="RHEA-COMP:9563"/>
        <dbReference type="ChEBI" id="CHEBI:15378"/>
        <dbReference type="ChEBI" id="CHEBI:18151"/>
        <dbReference type="ChEBI" id="CHEBI:55437"/>
        <dbReference type="ChEBI" id="CHEBI:57856"/>
        <dbReference type="ChEBI" id="CHEBI:59789"/>
        <dbReference type="EC" id="2.1.1.163"/>
    </reaction>
</comment>
<name>A0A9W6L9B6_9BACT</name>
<keyword evidence="7" id="KW-0830">Ubiquinone</keyword>
<feature type="region of interest" description="Disordered" evidence="6">
    <location>
        <begin position="1"/>
        <end position="20"/>
    </location>
</feature>
<dbReference type="NCBIfam" id="TIGR01934">
    <property type="entry name" value="MenG_MenH_UbiE"/>
    <property type="match status" value="1"/>
</dbReference>
<evidence type="ECO:0000256" key="3">
    <source>
        <dbReference type="ARBA" id="ARBA00022679"/>
    </source>
</evidence>
<dbReference type="NCBIfam" id="NF001244">
    <property type="entry name" value="PRK00216.1-5"/>
    <property type="match status" value="1"/>
</dbReference>
<feature type="binding site" evidence="5">
    <location>
        <begin position="137"/>
        <end position="138"/>
    </location>
    <ligand>
        <name>S-adenosyl-L-methionine</name>
        <dbReference type="ChEBI" id="CHEBI:59789"/>
    </ligand>
</feature>
<feature type="binding site" evidence="5">
    <location>
        <position position="88"/>
    </location>
    <ligand>
        <name>S-adenosyl-L-methionine</name>
        <dbReference type="ChEBI" id="CHEBI:59789"/>
    </ligand>
</feature>
<evidence type="ECO:0000256" key="2">
    <source>
        <dbReference type="ARBA" id="ARBA00022603"/>
    </source>
</evidence>